<dbReference type="Proteomes" id="UP000198838">
    <property type="component" value="Unassembled WGS sequence"/>
</dbReference>
<proteinExistence type="predicted"/>
<dbReference type="RefSeq" id="WP_092870908.1">
    <property type="nucleotide sequence ID" value="NZ_FOJY01000004.1"/>
</dbReference>
<dbReference type="EMBL" id="FOJY01000004">
    <property type="protein sequence ID" value="SFA89476.1"/>
    <property type="molecule type" value="Genomic_DNA"/>
</dbReference>
<protein>
    <recommendedName>
        <fullName evidence="3">Lipoprotein</fullName>
    </recommendedName>
</protein>
<dbReference type="PROSITE" id="PS51257">
    <property type="entry name" value="PROKAR_LIPOPROTEIN"/>
    <property type="match status" value="1"/>
</dbReference>
<evidence type="ECO:0000313" key="2">
    <source>
        <dbReference type="Proteomes" id="UP000198838"/>
    </source>
</evidence>
<dbReference type="OrthoDB" id="9799897at2"/>
<name>A0A1I0WND5_9FIRM</name>
<dbReference type="AlphaFoldDB" id="A0A1I0WND5"/>
<dbReference type="STRING" id="1120918.SAMN05216249_104144"/>
<gene>
    <name evidence="1" type="ORF">SAMN05216249_104144</name>
</gene>
<accession>A0A1I0WND5</accession>
<keyword evidence="2" id="KW-1185">Reference proteome</keyword>
<organism evidence="1 2">
    <name type="scientific">Acetitomaculum ruminis DSM 5522</name>
    <dbReference type="NCBI Taxonomy" id="1120918"/>
    <lineage>
        <taxon>Bacteria</taxon>
        <taxon>Bacillati</taxon>
        <taxon>Bacillota</taxon>
        <taxon>Clostridia</taxon>
        <taxon>Lachnospirales</taxon>
        <taxon>Lachnospiraceae</taxon>
        <taxon>Acetitomaculum</taxon>
    </lineage>
</organism>
<sequence>MNKTMRKILILAGFGIISLSLFSCEKKEDKECSDTSISEDIGVRENDVDVVQVKKPVIYLYPKEETKVSVSLDYKGDFSCIYPAFDHDNTWVVTATPEGEIKDNNGQLYNYLYWEGVSKEEYDFSKGYCIKGKDTEKFLEKELSKLGLNRKEANEFIVYWLPLMKDNKYNVISFQKEAYTDSAKLISSPKADTLIRVFMAWYASDEFVNINEPDDDKTPIRQGFTIVEWGGSKVK</sequence>
<evidence type="ECO:0000313" key="1">
    <source>
        <dbReference type="EMBL" id="SFA89476.1"/>
    </source>
</evidence>
<reference evidence="1 2" key="1">
    <citation type="submission" date="2016-10" db="EMBL/GenBank/DDBJ databases">
        <authorList>
            <person name="de Groot N.N."/>
        </authorList>
    </citation>
    <scope>NUCLEOTIDE SEQUENCE [LARGE SCALE GENOMIC DNA]</scope>
    <source>
        <strain evidence="1 2">DSM 5522</strain>
    </source>
</reference>
<evidence type="ECO:0008006" key="3">
    <source>
        <dbReference type="Google" id="ProtNLM"/>
    </source>
</evidence>